<accession>A0A672Q4Z9</accession>
<reference evidence="1" key="1">
    <citation type="submission" date="2025-08" db="UniProtKB">
        <authorList>
            <consortium name="Ensembl"/>
        </authorList>
    </citation>
    <scope>IDENTIFICATION</scope>
</reference>
<dbReference type="Ensembl" id="ENSSGRT00000075461.1">
    <property type="protein sequence ID" value="ENSSGRP00000070854.1"/>
    <property type="gene ID" value="ENSSGRG00000036200.1"/>
</dbReference>
<protein>
    <submittedName>
        <fullName evidence="1">Uncharacterized protein</fullName>
    </submittedName>
</protein>
<dbReference type="AlphaFoldDB" id="A0A672Q4Z9"/>
<reference evidence="1" key="2">
    <citation type="submission" date="2025-09" db="UniProtKB">
        <authorList>
            <consortium name="Ensembl"/>
        </authorList>
    </citation>
    <scope>IDENTIFICATION</scope>
</reference>
<dbReference type="OMA" id="FMEMDAG"/>
<evidence type="ECO:0000313" key="1">
    <source>
        <dbReference type="Ensembl" id="ENSSGRP00000070854.1"/>
    </source>
</evidence>
<sequence>IEVPNVLLNLILSVHSADEAFIQKSNETTTVGIYVLKFHDESQDIGIVLKGQNVLQGLDNFALATAMLFDLMYALNLNYPPEMKYTLEVLQKEVMDSFNISQRKLIFVAHTQ</sequence>
<dbReference type="Proteomes" id="UP000472262">
    <property type="component" value="Unassembled WGS sequence"/>
</dbReference>
<dbReference type="InParanoid" id="A0A672Q4Z9"/>
<keyword evidence="2" id="KW-1185">Reference proteome</keyword>
<name>A0A672Q4Z9_SINGR</name>
<proteinExistence type="predicted"/>
<evidence type="ECO:0000313" key="2">
    <source>
        <dbReference type="Proteomes" id="UP000472262"/>
    </source>
</evidence>
<organism evidence="1 2">
    <name type="scientific">Sinocyclocheilus grahami</name>
    <name type="common">Dianchi golden-line fish</name>
    <name type="synonym">Barbus grahami</name>
    <dbReference type="NCBI Taxonomy" id="75366"/>
    <lineage>
        <taxon>Eukaryota</taxon>
        <taxon>Metazoa</taxon>
        <taxon>Chordata</taxon>
        <taxon>Craniata</taxon>
        <taxon>Vertebrata</taxon>
        <taxon>Euteleostomi</taxon>
        <taxon>Actinopterygii</taxon>
        <taxon>Neopterygii</taxon>
        <taxon>Teleostei</taxon>
        <taxon>Ostariophysi</taxon>
        <taxon>Cypriniformes</taxon>
        <taxon>Cyprinidae</taxon>
        <taxon>Cyprininae</taxon>
        <taxon>Sinocyclocheilus</taxon>
    </lineage>
</organism>